<reference evidence="2" key="1">
    <citation type="submission" date="2015-12" db="EMBL/GenBank/DDBJ databases">
        <title>Gene expression during late stages of embryo sac development: a critical building block for successful pollen-pistil interactions.</title>
        <authorList>
            <person name="Liu Y."/>
            <person name="Joly V."/>
            <person name="Sabar M."/>
            <person name="Matton D.P."/>
        </authorList>
    </citation>
    <scope>NUCLEOTIDE SEQUENCE</scope>
</reference>
<evidence type="ECO:0000313" key="2">
    <source>
        <dbReference type="EMBL" id="JAP08379.1"/>
    </source>
</evidence>
<dbReference type="AlphaFoldDB" id="A0A0V0GM55"/>
<keyword evidence="1" id="KW-0472">Membrane</keyword>
<feature type="transmembrane region" description="Helical" evidence="1">
    <location>
        <begin position="20"/>
        <end position="39"/>
    </location>
</feature>
<keyword evidence="1" id="KW-0812">Transmembrane</keyword>
<name>A0A0V0GM55_SOLCH</name>
<protein>
    <submittedName>
        <fullName evidence="2">Putative ovule protein</fullName>
    </submittedName>
</protein>
<accession>A0A0V0GM55</accession>
<proteinExistence type="predicted"/>
<evidence type="ECO:0000256" key="1">
    <source>
        <dbReference type="SAM" id="Phobius"/>
    </source>
</evidence>
<organism evidence="2">
    <name type="scientific">Solanum chacoense</name>
    <name type="common">Chaco potato</name>
    <dbReference type="NCBI Taxonomy" id="4108"/>
    <lineage>
        <taxon>Eukaryota</taxon>
        <taxon>Viridiplantae</taxon>
        <taxon>Streptophyta</taxon>
        <taxon>Embryophyta</taxon>
        <taxon>Tracheophyta</taxon>
        <taxon>Spermatophyta</taxon>
        <taxon>Magnoliopsida</taxon>
        <taxon>eudicotyledons</taxon>
        <taxon>Gunneridae</taxon>
        <taxon>Pentapetalae</taxon>
        <taxon>asterids</taxon>
        <taxon>lamiids</taxon>
        <taxon>Solanales</taxon>
        <taxon>Solanaceae</taxon>
        <taxon>Solanoideae</taxon>
        <taxon>Solaneae</taxon>
        <taxon>Solanum</taxon>
    </lineage>
</organism>
<sequence>MSCKQILSFKICYESSGFAPFFYLIMLSFDFGLSLFFCFSNSKMMNDGSWNLEMADTMLDLYILFIYC</sequence>
<dbReference type="EMBL" id="GEDG01036998">
    <property type="protein sequence ID" value="JAP08379.1"/>
    <property type="molecule type" value="Transcribed_RNA"/>
</dbReference>
<keyword evidence="1" id="KW-1133">Transmembrane helix</keyword>